<dbReference type="Proteomes" id="UP000271162">
    <property type="component" value="Unassembled WGS sequence"/>
</dbReference>
<dbReference type="EMBL" id="UYSL01020661">
    <property type="protein sequence ID" value="VDL75630.1"/>
    <property type="molecule type" value="Genomic_DNA"/>
</dbReference>
<dbReference type="InterPro" id="IPR035940">
    <property type="entry name" value="CAP_sf"/>
</dbReference>
<dbReference type="AlphaFoldDB" id="A0A0N4Y7B4"/>
<dbReference type="PANTHER" id="PTHR10334">
    <property type="entry name" value="CYSTEINE-RICH SECRETORY PROTEIN-RELATED"/>
    <property type="match status" value="1"/>
</dbReference>
<gene>
    <name evidence="2" type="ORF">NBR_LOCUS12041</name>
</gene>
<dbReference type="InterPro" id="IPR014044">
    <property type="entry name" value="CAP_dom"/>
</dbReference>
<dbReference type="CDD" id="cd05380">
    <property type="entry name" value="CAP_euk"/>
    <property type="match status" value="1"/>
</dbReference>
<evidence type="ECO:0000259" key="1">
    <source>
        <dbReference type="SMART" id="SM00198"/>
    </source>
</evidence>
<evidence type="ECO:0000313" key="2">
    <source>
        <dbReference type="EMBL" id="VDL75630.1"/>
    </source>
</evidence>
<dbReference type="Pfam" id="PF00188">
    <property type="entry name" value="CAP"/>
    <property type="match status" value="1"/>
</dbReference>
<dbReference type="SUPFAM" id="SSF55797">
    <property type="entry name" value="PR-1-like"/>
    <property type="match status" value="1"/>
</dbReference>
<dbReference type="STRING" id="27835.A0A0N4Y7B4"/>
<protein>
    <submittedName>
        <fullName evidence="4">SCP domain-containing protein</fullName>
    </submittedName>
</protein>
<reference evidence="2 3" key="2">
    <citation type="submission" date="2018-11" db="EMBL/GenBank/DDBJ databases">
        <authorList>
            <consortium name="Pathogen Informatics"/>
        </authorList>
    </citation>
    <scope>NUCLEOTIDE SEQUENCE [LARGE SCALE GENOMIC DNA]</scope>
</reference>
<dbReference type="SMR" id="A0A0N4Y7B4"/>
<proteinExistence type="predicted"/>
<sequence length="145" mass="15946">MLQQYNCDAESYAQQHANTCDGKEQPASGHYGYKENIYIDRNTAATKEESADRAMDSWWGELSSKGIRTDMLFTKAAYKTGIQHFTKMAWDNNVYIGCAVAHCNSFNFVVCMYSPGGNTIGERVYKVGAVCSGCPNSCTGGLCFA</sequence>
<accession>A0A0N4Y7B4</accession>
<dbReference type="Gene3D" id="3.40.33.10">
    <property type="entry name" value="CAP"/>
    <property type="match status" value="1"/>
</dbReference>
<keyword evidence="3" id="KW-1185">Reference proteome</keyword>
<dbReference type="InterPro" id="IPR001283">
    <property type="entry name" value="CRISP-related"/>
</dbReference>
<evidence type="ECO:0000313" key="4">
    <source>
        <dbReference type="WBParaSite" id="NBR_0001204001-mRNA-1"/>
    </source>
</evidence>
<dbReference type="PRINTS" id="PR00837">
    <property type="entry name" value="V5TPXLIKE"/>
</dbReference>
<name>A0A0N4Y7B4_NIPBR</name>
<organism evidence="4">
    <name type="scientific">Nippostrongylus brasiliensis</name>
    <name type="common">Rat hookworm</name>
    <dbReference type="NCBI Taxonomy" id="27835"/>
    <lineage>
        <taxon>Eukaryota</taxon>
        <taxon>Metazoa</taxon>
        <taxon>Ecdysozoa</taxon>
        <taxon>Nematoda</taxon>
        <taxon>Chromadorea</taxon>
        <taxon>Rhabditida</taxon>
        <taxon>Rhabditina</taxon>
        <taxon>Rhabditomorpha</taxon>
        <taxon>Strongyloidea</taxon>
        <taxon>Heligmosomidae</taxon>
        <taxon>Nippostrongylus</taxon>
    </lineage>
</organism>
<feature type="domain" description="SCP" evidence="1">
    <location>
        <begin position="1"/>
        <end position="121"/>
    </location>
</feature>
<reference evidence="4" key="1">
    <citation type="submission" date="2017-02" db="UniProtKB">
        <authorList>
            <consortium name="WormBaseParasite"/>
        </authorList>
    </citation>
    <scope>IDENTIFICATION</scope>
</reference>
<dbReference type="OMA" id="HANTCDG"/>
<evidence type="ECO:0000313" key="3">
    <source>
        <dbReference type="Proteomes" id="UP000271162"/>
    </source>
</evidence>
<dbReference type="SMART" id="SM00198">
    <property type="entry name" value="SCP"/>
    <property type="match status" value="1"/>
</dbReference>
<dbReference type="WBParaSite" id="NBR_0001204001-mRNA-1">
    <property type="protein sequence ID" value="NBR_0001204001-mRNA-1"/>
    <property type="gene ID" value="NBR_0001204001"/>
</dbReference>